<gene>
    <name evidence="1" type="ORF">O3P69_018311</name>
</gene>
<dbReference type="EMBL" id="JARAKH010000030">
    <property type="protein sequence ID" value="KAK8387723.1"/>
    <property type="molecule type" value="Genomic_DNA"/>
</dbReference>
<accession>A0AAW0TKY5</accession>
<comment type="caution">
    <text evidence="1">The sequence shown here is derived from an EMBL/GenBank/DDBJ whole genome shotgun (WGS) entry which is preliminary data.</text>
</comment>
<proteinExistence type="predicted"/>
<dbReference type="AlphaFoldDB" id="A0AAW0TKY5"/>
<protein>
    <submittedName>
        <fullName evidence="1">Uncharacterized protein</fullName>
    </submittedName>
</protein>
<reference evidence="1 2" key="1">
    <citation type="submission" date="2023-03" db="EMBL/GenBank/DDBJ databases">
        <title>High-quality genome of Scylla paramamosain provides insights in environmental adaptation.</title>
        <authorList>
            <person name="Zhang L."/>
        </authorList>
    </citation>
    <scope>NUCLEOTIDE SEQUENCE [LARGE SCALE GENOMIC DNA]</scope>
    <source>
        <strain evidence="1">LZ_2023a</strain>
        <tissue evidence="1">Muscle</tissue>
    </source>
</reference>
<name>A0AAW0TKY5_SCYPA</name>
<evidence type="ECO:0000313" key="1">
    <source>
        <dbReference type="EMBL" id="KAK8387723.1"/>
    </source>
</evidence>
<sequence>MVVVAVGGRSTAPPFVADLVVCRCHRTRGLIAAFVSLNGATKPSIYEAAWGLMTAVVLHASLHSWRNWIIGLPACLSGVTAARMLWKCSRRAWAAALLGMTYPPPACCWENKSHTPAVAALGTQHAGGAGVAALGQPDRLLGTVGDEASRCHHGPSGYEQLLLVPYAMRNQPHEPGVAMQKQVSAPLSACPSR</sequence>
<keyword evidence="2" id="KW-1185">Reference proteome</keyword>
<organism evidence="1 2">
    <name type="scientific">Scylla paramamosain</name>
    <name type="common">Mud crab</name>
    <dbReference type="NCBI Taxonomy" id="85552"/>
    <lineage>
        <taxon>Eukaryota</taxon>
        <taxon>Metazoa</taxon>
        <taxon>Ecdysozoa</taxon>
        <taxon>Arthropoda</taxon>
        <taxon>Crustacea</taxon>
        <taxon>Multicrustacea</taxon>
        <taxon>Malacostraca</taxon>
        <taxon>Eumalacostraca</taxon>
        <taxon>Eucarida</taxon>
        <taxon>Decapoda</taxon>
        <taxon>Pleocyemata</taxon>
        <taxon>Brachyura</taxon>
        <taxon>Eubrachyura</taxon>
        <taxon>Portunoidea</taxon>
        <taxon>Portunidae</taxon>
        <taxon>Portuninae</taxon>
        <taxon>Scylla</taxon>
    </lineage>
</organism>
<evidence type="ECO:0000313" key="2">
    <source>
        <dbReference type="Proteomes" id="UP001487740"/>
    </source>
</evidence>
<dbReference type="Proteomes" id="UP001487740">
    <property type="component" value="Unassembled WGS sequence"/>
</dbReference>